<dbReference type="Proteomes" id="UP000297540">
    <property type="component" value="Unassembled WGS sequence"/>
</dbReference>
<dbReference type="Gene3D" id="3.30.2310.20">
    <property type="entry name" value="RelE-like"/>
    <property type="match status" value="1"/>
</dbReference>
<dbReference type="OrthoDB" id="5570653at2"/>
<dbReference type="InterPro" id="IPR035093">
    <property type="entry name" value="RelE/ParE_toxin_dom_sf"/>
</dbReference>
<comment type="caution">
    <text evidence="1">The sequence shown here is derived from an EMBL/GenBank/DDBJ whole genome shotgun (WGS) entry which is preliminary data.</text>
</comment>
<dbReference type="SUPFAM" id="SSF143011">
    <property type="entry name" value="RelE-like"/>
    <property type="match status" value="1"/>
</dbReference>
<sequence length="90" mass="10297">MQLDIRATFTKDSKKLSDTLKESLADAIAVILSAEKLSDIPNVKSLKGGKKAVNAYRMRLKDHRICFFFQNEVVELVRVLPRKDVYKVFP</sequence>
<evidence type="ECO:0000313" key="2">
    <source>
        <dbReference type="Proteomes" id="UP000297540"/>
    </source>
</evidence>
<evidence type="ECO:0000313" key="1">
    <source>
        <dbReference type="EMBL" id="TFF40652.1"/>
    </source>
</evidence>
<reference evidence="1 2" key="1">
    <citation type="journal article" date="2017" name="Int. J. Syst. Evol. Microbiol.">
        <title>Mucilaginibacterpsychrotolerans sp. nov., isolated from peatlands.</title>
        <authorList>
            <person name="Deng Y."/>
            <person name="Shen L."/>
            <person name="Xu B."/>
            <person name="Liu Y."/>
            <person name="Gu Z."/>
            <person name="Liu H."/>
            <person name="Zhou Y."/>
        </authorList>
    </citation>
    <scope>NUCLEOTIDE SEQUENCE [LARGE SCALE GENOMIC DNA]</scope>
    <source>
        <strain evidence="1 2">NH7-4</strain>
    </source>
</reference>
<dbReference type="AlphaFoldDB" id="A0A4Y8SP30"/>
<protein>
    <submittedName>
        <fullName evidence="1">Type II toxin-antitoxin system RelE/ParE family toxin</fullName>
    </submittedName>
</protein>
<accession>A0A4Y8SP30</accession>
<name>A0A4Y8SP30_9SPHI</name>
<gene>
    <name evidence="1" type="ORF">E2R66_00260</name>
</gene>
<proteinExistence type="predicted"/>
<dbReference type="EMBL" id="SOZE01000001">
    <property type="protein sequence ID" value="TFF40652.1"/>
    <property type="molecule type" value="Genomic_DNA"/>
</dbReference>
<keyword evidence="2" id="KW-1185">Reference proteome</keyword>
<dbReference type="RefSeq" id="WP_133230224.1">
    <property type="nucleotide sequence ID" value="NZ_SOZE01000001.1"/>
</dbReference>
<organism evidence="1 2">
    <name type="scientific">Mucilaginibacter psychrotolerans</name>
    <dbReference type="NCBI Taxonomy" id="1524096"/>
    <lineage>
        <taxon>Bacteria</taxon>
        <taxon>Pseudomonadati</taxon>
        <taxon>Bacteroidota</taxon>
        <taxon>Sphingobacteriia</taxon>
        <taxon>Sphingobacteriales</taxon>
        <taxon>Sphingobacteriaceae</taxon>
        <taxon>Mucilaginibacter</taxon>
    </lineage>
</organism>